<evidence type="ECO:0000313" key="2">
    <source>
        <dbReference type="Proteomes" id="UP000501076"/>
    </source>
</evidence>
<dbReference type="Proteomes" id="UP000501076">
    <property type="component" value="Plasmid pFDU301A"/>
</dbReference>
<dbReference type="RefSeq" id="WP_171778433.1">
    <property type="nucleotide sequence ID" value="NZ_CP045273.1"/>
</dbReference>
<name>A0A6M6E0C2_PRIMG</name>
<keyword evidence="1" id="KW-0614">Plasmid</keyword>
<protein>
    <submittedName>
        <fullName evidence="1">Uncharacterized protein</fullName>
    </submittedName>
</protein>
<organism evidence="1 2">
    <name type="scientific">Priestia megaterium</name>
    <name type="common">Bacillus megaterium</name>
    <dbReference type="NCBI Taxonomy" id="1404"/>
    <lineage>
        <taxon>Bacteria</taxon>
        <taxon>Bacillati</taxon>
        <taxon>Bacillota</taxon>
        <taxon>Bacilli</taxon>
        <taxon>Bacillales</taxon>
        <taxon>Bacillaceae</taxon>
        <taxon>Priestia</taxon>
    </lineage>
</organism>
<sequence>MQIVEKIQVIESAELKTDADLVCSHCGKDHYPIESVEGVDYVFEKQKSEEWCICIPCKKKCDLKEEQEKKHKSKNIK</sequence>
<reference evidence="1 2" key="1">
    <citation type="submission" date="2019-10" db="EMBL/GenBank/DDBJ databases">
        <title>Complete genome sequences for adaption low water activity.</title>
        <authorList>
            <person name="Zhao L."/>
            <person name="Zhong J."/>
        </authorList>
    </citation>
    <scope>NUCLEOTIDE SEQUENCE [LARGE SCALE GENOMIC DNA]</scope>
    <source>
        <strain evidence="1 2">FDU301</strain>
        <plasmid evidence="2">pfdu301a</plasmid>
    </source>
</reference>
<dbReference type="AlphaFoldDB" id="A0A6M6E0C2"/>
<dbReference type="EMBL" id="CP045273">
    <property type="protein sequence ID" value="QJX80442.1"/>
    <property type="molecule type" value="Genomic_DNA"/>
</dbReference>
<gene>
    <name evidence="1" type="ORF">FDZ14_30610</name>
</gene>
<geneLocation type="plasmid" evidence="2">
    <name>pfdu301a</name>
</geneLocation>
<accession>A0A6M6E0C2</accession>
<proteinExistence type="predicted"/>
<evidence type="ECO:0000313" key="1">
    <source>
        <dbReference type="EMBL" id="QJX80442.1"/>
    </source>
</evidence>